<evidence type="ECO:0000313" key="6">
    <source>
        <dbReference type="Proteomes" id="UP001497382"/>
    </source>
</evidence>
<name>A0AAV2BJK8_9ARAC</name>
<dbReference type="InterPro" id="IPR032675">
    <property type="entry name" value="LRR_dom_sf"/>
</dbReference>
<gene>
    <name evidence="5" type="ORF">LARSCL_LOCUS19323</name>
</gene>
<dbReference type="InterPro" id="IPR001611">
    <property type="entry name" value="Leu-rich_rpt"/>
</dbReference>
<reference evidence="5 6" key="1">
    <citation type="submission" date="2024-04" db="EMBL/GenBank/DDBJ databases">
        <authorList>
            <person name="Rising A."/>
            <person name="Reimegard J."/>
            <person name="Sonavane S."/>
            <person name="Akerstrom W."/>
            <person name="Nylinder S."/>
            <person name="Hedman E."/>
            <person name="Kallberg Y."/>
        </authorList>
    </citation>
    <scope>NUCLEOTIDE SEQUENCE [LARGE SCALE GENOMIC DNA]</scope>
</reference>
<accession>A0AAV2BJK8</accession>
<comment type="caution">
    <text evidence="5">The sequence shown here is derived from an EMBL/GenBank/DDBJ whole genome shotgun (WGS) entry which is preliminary data.</text>
</comment>
<organism evidence="5 6">
    <name type="scientific">Larinioides sclopetarius</name>
    <dbReference type="NCBI Taxonomy" id="280406"/>
    <lineage>
        <taxon>Eukaryota</taxon>
        <taxon>Metazoa</taxon>
        <taxon>Ecdysozoa</taxon>
        <taxon>Arthropoda</taxon>
        <taxon>Chelicerata</taxon>
        <taxon>Arachnida</taxon>
        <taxon>Araneae</taxon>
        <taxon>Araneomorphae</taxon>
        <taxon>Entelegynae</taxon>
        <taxon>Araneoidea</taxon>
        <taxon>Araneidae</taxon>
        <taxon>Larinioides</taxon>
    </lineage>
</organism>
<evidence type="ECO:0000256" key="2">
    <source>
        <dbReference type="ARBA" id="ARBA00014198"/>
    </source>
</evidence>
<dbReference type="EMBL" id="CAXIEN010000373">
    <property type="protein sequence ID" value="CAL1295548.1"/>
    <property type="molecule type" value="Genomic_DNA"/>
</dbReference>
<dbReference type="Pfam" id="PF13516">
    <property type="entry name" value="LRR_6"/>
    <property type="match status" value="1"/>
</dbReference>
<dbReference type="Proteomes" id="UP001497382">
    <property type="component" value="Unassembled WGS sequence"/>
</dbReference>
<evidence type="ECO:0000256" key="4">
    <source>
        <dbReference type="ARBA" id="ARBA00022737"/>
    </source>
</evidence>
<proteinExistence type="inferred from homology"/>
<sequence>MLHEEGNIQPETLFDIVLRFVSINAEYIHSLIGFPEVVGKKIFDQFIHLNECALYSNGHQVKILCCFEDAYKELILESIVLSESLIVFNEYFDSFLILFQFISELCLCFCYLGDNHELFEHLNNFNLLKKLCLKRNCLQDGAIRKITLPIRMFGKGPKNVEYLDLSENKFTDEIIAGLAVFQKLQCLDLSGSNISRKGIHNLERNCSLKLSPSESTIHPIVTRGWAFPLIEKWHNICRLRRKNRDVMKQNLYYSKKRFLMAKKSISDSSSKIQPSPIKLVFKRTAHINNNVTGNSRYPNSSKPPPEKVIVPDKKAIEEDILAQYM</sequence>
<dbReference type="Gene3D" id="3.80.10.10">
    <property type="entry name" value="Ribonuclease Inhibitor"/>
    <property type="match status" value="1"/>
</dbReference>
<dbReference type="InterPro" id="IPR039631">
    <property type="entry name" value="LRRC42"/>
</dbReference>
<evidence type="ECO:0000313" key="5">
    <source>
        <dbReference type="EMBL" id="CAL1295548.1"/>
    </source>
</evidence>
<dbReference type="PANTHER" id="PTHR31994:SF3">
    <property type="entry name" value="LEUCINE-RICH REPEAT-CONTAINING PROTEIN 42"/>
    <property type="match status" value="1"/>
</dbReference>
<dbReference type="AlphaFoldDB" id="A0AAV2BJK8"/>
<evidence type="ECO:0000256" key="3">
    <source>
        <dbReference type="ARBA" id="ARBA00022614"/>
    </source>
</evidence>
<keyword evidence="3" id="KW-0433">Leucine-rich repeat</keyword>
<keyword evidence="4" id="KW-0677">Repeat</keyword>
<evidence type="ECO:0000256" key="1">
    <source>
        <dbReference type="ARBA" id="ARBA00009297"/>
    </source>
</evidence>
<dbReference type="PANTHER" id="PTHR31994">
    <property type="entry name" value="LEUCINE-RICH REPEAT-CONTAINING PROTEIN 42"/>
    <property type="match status" value="1"/>
</dbReference>
<comment type="similarity">
    <text evidence="1">Belongs to the LRRC42 family.</text>
</comment>
<dbReference type="SUPFAM" id="SSF52047">
    <property type="entry name" value="RNI-like"/>
    <property type="match status" value="1"/>
</dbReference>
<keyword evidence="6" id="KW-1185">Reference proteome</keyword>
<protein>
    <recommendedName>
        <fullName evidence="2">Leucine-rich repeat-containing protein 42</fullName>
    </recommendedName>
</protein>